<keyword evidence="4" id="KW-1185">Reference proteome</keyword>
<feature type="compositionally biased region" description="Low complexity" evidence="1">
    <location>
        <begin position="66"/>
        <end position="77"/>
    </location>
</feature>
<accession>A0AAI9TE48</accession>
<keyword evidence="2" id="KW-0472">Membrane</keyword>
<proteinExistence type="predicted"/>
<feature type="transmembrane region" description="Helical" evidence="2">
    <location>
        <begin position="6"/>
        <end position="27"/>
    </location>
</feature>
<keyword evidence="2" id="KW-1133">Transmembrane helix</keyword>
<reference evidence="3" key="1">
    <citation type="submission" date="2015-06" db="EMBL/GenBank/DDBJ databases">
        <authorList>
            <person name="Nguyen H."/>
        </authorList>
    </citation>
    <scope>NUCLEOTIDE SEQUENCE</scope>
    <source>
        <strain evidence="3">DAOM 180753</strain>
    </source>
</reference>
<sequence>MKAVIFLFSVIFVIAVTVAIIWGLAFYKRYRVRLHVTSRGMMIPSQSLDLERLHPAPKPPSHIYGPSSTSHNTPTSH</sequence>
<evidence type="ECO:0000313" key="4">
    <source>
        <dbReference type="Proteomes" id="UP001227192"/>
    </source>
</evidence>
<comment type="caution">
    <text evidence="3">The sequence shown here is derived from an EMBL/GenBank/DDBJ whole genome shotgun (WGS) entry which is preliminary data.</text>
</comment>
<dbReference type="EMBL" id="LACB01000266">
    <property type="protein sequence ID" value="KAJ9485438.1"/>
    <property type="molecule type" value="Genomic_DNA"/>
</dbReference>
<dbReference type="AlphaFoldDB" id="A0AAI9TE48"/>
<gene>
    <name evidence="3" type="ORF">VN97_g7918</name>
</gene>
<organism evidence="3 4">
    <name type="scientific">Penicillium thymicola</name>
    <dbReference type="NCBI Taxonomy" id="293382"/>
    <lineage>
        <taxon>Eukaryota</taxon>
        <taxon>Fungi</taxon>
        <taxon>Dikarya</taxon>
        <taxon>Ascomycota</taxon>
        <taxon>Pezizomycotina</taxon>
        <taxon>Eurotiomycetes</taxon>
        <taxon>Eurotiomycetidae</taxon>
        <taxon>Eurotiales</taxon>
        <taxon>Aspergillaceae</taxon>
        <taxon>Penicillium</taxon>
    </lineage>
</organism>
<name>A0AAI9TE48_PENTH</name>
<keyword evidence="2" id="KW-0812">Transmembrane</keyword>
<evidence type="ECO:0000256" key="1">
    <source>
        <dbReference type="SAM" id="MobiDB-lite"/>
    </source>
</evidence>
<reference evidence="3" key="2">
    <citation type="journal article" date="2016" name="Fungal Biol.">
        <title>Ochratoxin A production by Penicillium thymicola.</title>
        <authorList>
            <person name="Nguyen H.D.T."/>
            <person name="McMullin D.R."/>
            <person name="Ponomareva E."/>
            <person name="Riley R."/>
            <person name="Pomraning K.R."/>
            <person name="Baker S.E."/>
            <person name="Seifert K.A."/>
        </authorList>
    </citation>
    <scope>NUCLEOTIDE SEQUENCE</scope>
    <source>
        <strain evidence="3">DAOM 180753</strain>
    </source>
</reference>
<evidence type="ECO:0000313" key="3">
    <source>
        <dbReference type="EMBL" id="KAJ9485438.1"/>
    </source>
</evidence>
<protein>
    <submittedName>
        <fullName evidence="3">Uncharacterized protein</fullName>
    </submittedName>
</protein>
<feature type="region of interest" description="Disordered" evidence="1">
    <location>
        <begin position="50"/>
        <end position="77"/>
    </location>
</feature>
<dbReference type="Proteomes" id="UP001227192">
    <property type="component" value="Unassembled WGS sequence"/>
</dbReference>
<evidence type="ECO:0000256" key="2">
    <source>
        <dbReference type="SAM" id="Phobius"/>
    </source>
</evidence>